<feature type="region of interest" description="Disordered" evidence="1">
    <location>
        <begin position="1"/>
        <end position="52"/>
    </location>
</feature>
<evidence type="ECO:0000313" key="2">
    <source>
        <dbReference type="EMBL" id="AKH38056.1"/>
    </source>
</evidence>
<organism evidence="2 4">
    <name type="scientific">Nitrosomonas communis</name>
    <dbReference type="NCBI Taxonomy" id="44574"/>
    <lineage>
        <taxon>Bacteria</taxon>
        <taxon>Pseudomonadati</taxon>
        <taxon>Pseudomonadota</taxon>
        <taxon>Betaproteobacteria</taxon>
        <taxon>Nitrosomonadales</taxon>
        <taxon>Nitrosomonadaceae</taxon>
        <taxon>Nitrosomonas</taxon>
    </lineage>
</organism>
<dbReference type="PATRIC" id="fig|44574.3.peg.2398"/>
<protein>
    <submittedName>
        <fullName evidence="2">Uncharacterized protein</fullName>
    </submittedName>
</protein>
<evidence type="ECO:0000313" key="5">
    <source>
        <dbReference type="Proteomes" id="UP000324176"/>
    </source>
</evidence>
<name>A0A0F7KEZ8_9PROT</name>
<dbReference type="RefSeq" id="WP_046850123.1">
    <property type="nucleotide sequence ID" value="NZ_CP011451.1"/>
</dbReference>
<dbReference type="Proteomes" id="UP000034156">
    <property type="component" value="Chromosome"/>
</dbReference>
<dbReference type="OrthoDB" id="8549754at2"/>
<proteinExistence type="predicted"/>
<evidence type="ECO:0000313" key="4">
    <source>
        <dbReference type="Proteomes" id="UP000034156"/>
    </source>
</evidence>
<gene>
    <name evidence="2" type="ORF">AAW31_09875</name>
    <name evidence="3" type="ORF">BCL69_10475</name>
</gene>
<dbReference type="KEGG" id="nco:AAW31_09875"/>
<evidence type="ECO:0000256" key="1">
    <source>
        <dbReference type="SAM" id="MobiDB-lite"/>
    </source>
</evidence>
<reference evidence="4" key="1">
    <citation type="submission" date="2015-05" db="EMBL/GenBank/DDBJ databases">
        <title>Draft genome of Nitrosomonas communis strain Nm2.</title>
        <authorList>
            <person name="Kozlowski J.A."/>
            <person name="Kits K.D."/>
            <person name="Stein L.Y."/>
        </authorList>
    </citation>
    <scope>NUCLEOTIDE SEQUENCE [LARGE SCALE GENOMIC DNA]</scope>
    <source>
        <strain evidence="4">Nm2</strain>
    </source>
</reference>
<accession>A0A0F7KEZ8</accession>
<evidence type="ECO:0000313" key="3">
    <source>
        <dbReference type="EMBL" id="TYP81994.1"/>
    </source>
</evidence>
<keyword evidence="4" id="KW-1185">Reference proteome</keyword>
<dbReference type="AlphaFoldDB" id="A0A0F7KEZ8"/>
<feature type="compositionally biased region" description="Low complexity" evidence="1">
    <location>
        <begin position="19"/>
        <end position="28"/>
    </location>
</feature>
<reference evidence="3 5" key="3">
    <citation type="submission" date="2019-07" db="EMBL/GenBank/DDBJ databases">
        <title>Active sludge and wastewater microbial communities from Klosterneuburg, Austria.</title>
        <authorList>
            <person name="Wagner M."/>
        </authorList>
    </citation>
    <scope>NUCLEOTIDE SEQUENCE [LARGE SCALE GENOMIC DNA]</scope>
    <source>
        <strain evidence="3 5">Nm2</strain>
    </source>
</reference>
<dbReference type="EMBL" id="CP011451">
    <property type="protein sequence ID" value="AKH38056.1"/>
    <property type="molecule type" value="Genomic_DNA"/>
</dbReference>
<dbReference type="Proteomes" id="UP000324176">
    <property type="component" value="Unassembled WGS sequence"/>
</dbReference>
<dbReference type="EMBL" id="VNHT01000047">
    <property type="protein sequence ID" value="TYP81994.1"/>
    <property type="molecule type" value="Genomic_DNA"/>
</dbReference>
<reference evidence="2 4" key="2">
    <citation type="journal article" date="2016" name="Genome Announc.">
        <title>Genome Sequence of Nitrosomonas communis Strain Nm2, a Mesophilic Ammonia-Oxidizing Bacterium Isolated from Mediterranean Soil.</title>
        <authorList>
            <person name="Kozlowski J.A."/>
            <person name="Kits K.D."/>
            <person name="Stein L.Y."/>
        </authorList>
    </citation>
    <scope>NUCLEOTIDE SEQUENCE [LARGE SCALE GENOMIC DNA]</scope>
    <source>
        <strain evidence="2 4">Nm2</strain>
    </source>
</reference>
<sequence>MRPAKPFDQDVRKNKAVIGSSARSGSARAKYRDEDPFSRSAGSAYHKAQVRGLHPKHKLHDWYAVEEEN</sequence>
<feature type="compositionally biased region" description="Basic and acidic residues" evidence="1">
    <location>
        <begin position="1"/>
        <end position="13"/>
    </location>
</feature>